<name>A0A9P6D9Y3_PLEER</name>
<reference evidence="1" key="1">
    <citation type="submission" date="2020-11" db="EMBL/GenBank/DDBJ databases">
        <authorList>
            <consortium name="DOE Joint Genome Institute"/>
            <person name="Ahrendt S."/>
            <person name="Riley R."/>
            <person name="Andreopoulos W."/>
            <person name="Labutti K."/>
            <person name="Pangilinan J."/>
            <person name="Ruiz-Duenas F.J."/>
            <person name="Barrasa J.M."/>
            <person name="Sanchez-Garcia M."/>
            <person name="Camarero S."/>
            <person name="Miyauchi S."/>
            <person name="Serrano A."/>
            <person name="Linde D."/>
            <person name="Babiker R."/>
            <person name="Drula E."/>
            <person name="Ayuso-Fernandez I."/>
            <person name="Pacheco R."/>
            <person name="Padilla G."/>
            <person name="Ferreira P."/>
            <person name="Barriuso J."/>
            <person name="Kellner H."/>
            <person name="Castanera R."/>
            <person name="Alfaro M."/>
            <person name="Ramirez L."/>
            <person name="Pisabarro A.G."/>
            <person name="Kuo A."/>
            <person name="Tritt A."/>
            <person name="Lipzen A."/>
            <person name="He G."/>
            <person name="Yan M."/>
            <person name="Ng V."/>
            <person name="Cullen D."/>
            <person name="Martin F."/>
            <person name="Rosso M.-N."/>
            <person name="Henrissat B."/>
            <person name="Hibbett D."/>
            <person name="Martinez A.T."/>
            <person name="Grigoriev I.V."/>
        </authorList>
    </citation>
    <scope>NUCLEOTIDE SEQUENCE</scope>
    <source>
        <strain evidence="1">ATCC 90797</strain>
    </source>
</reference>
<dbReference type="Proteomes" id="UP000807025">
    <property type="component" value="Unassembled WGS sequence"/>
</dbReference>
<gene>
    <name evidence="1" type="ORF">BDN71DRAFT_1436335</name>
</gene>
<protein>
    <submittedName>
        <fullName evidence="1">Uncharacterized protein</fullName>
    </submittedName>
</protein>
<evidence type="ECO:0000313" key="2">
    <source>
        <dbReference type="Proteomes" id="UP000807025"/>
    </source>
</evidence>
<comment type="caution">
    <text evidence="1">The sequence shown here is derived from an EMBL/GenBank/DDBJ whole genome shotgun (WGS) entry which is preliminary data.</text>
</comment>
<dbReference type="AlphaFoldDB" id="A0A9P6D9Y3"/>
<organism evidence="1 2">
    <name type="scientific">Pleurotus eryngii</name>
    <name type="common">Boletus of the steppes</name>
    <dbReference type="NCBI Taxonomy" id="5323"/>
    <lineage>
        <taxon>Eukaryota</taxon>
        <taxon>Fungi</taxon>
        <taxon>Dikarya</taxon>
        <taxon>Basidiomycota</taxon>
        <taxon>Agaricomycotina</taxon>
        <taxon>Agaricomycetes</taxon>
        <taxon>Agaricomycetidae</taxon>
        <taxon>Agaricales</taxon>
        <taxon>Pleurotineae</taxon>
        <taxon>Pleurotaceae</taxon>
        <taxon>Pleurotus</taxon>
    </lineage>
</organism>
<dbReference type="OrthoDB" id="3031270at2759"/>
<keyword evidence="2" id="KW-1185">Reference proteome</keyword>
<proteinExistence type="predicted"/>
<dbReference type="EMBL" id="MU154729">
    <property type="protein sequence ID" value="KAF9488140.1"/>
    <property type="molecule type" value="Genomic_DNA"/>
</dbReference>
<evidence type="ECO:0000313" key="1">
    <source>
        <dbReference type="EMBL" id="KAF9488140.1"/>
    </source>
</evidence>
<accession>A0A9P6D9Y3</accession>
<sequence length="138" mass="15043">MNGTALPAQQDGYSAQNIVEDPSKSSCGWSVDKLCAQGFTLVEWDGHTLCPFVDSQGQVFAVLTSRAKGELFDSNCQQAYKAMAVELPNFDLKEAEKDTGEATTLHSPLVSLMEMAKQCLRGWSPGRVAHAWRDSLTS</sequence>